<name>A0ABW4YB19_9GAMM</name>
<keyword evidence="11" id="KW-0472">Membrane</keyword>
<evidence type="ECO:0000256" key="13">
    <source>
        <dbReference type="SAM" id="MobiDB-lite"/>
    </source>
</evidence>
<accession>A0ABW4YB19</accession>
<evidence type="ECO:0000256" key="6">
    <source>
        <dbReference type="ARBA" id="ARBA00022692"/>
    </source>
</evidence>
<dbReference type="PANTHER" id="PTHR30333">
    <property type="entry name" value="CYTOCHROME C-TYPE PROTEIN"/>
    <property type="match status" value="1"/>
</dbReference>
<dbReference type="RefSeq" id="WP_386027513.1">
    <property type="nucleotide sequence ID" value="NZ_JBHUHX010000039.1"/>
</dbReference>
<evidence type="ECO:0000256" key="7">
    <source>
        <dbReference type="ARBA" id="ARBA00022723"/>
    </source>
</evidence>
<dbReference type="PANTHER" id="PTHR30333:SF1">
    <property type="entry name" value="CYTOCHROME C-TYPE PROTEIN NAPC"/>
    <property type="match status" value="1"/>
</dbReference>
<sequence>MKTRNWMFLVLGLCLLTPMFVIGSWILTQSALESTAGEEFCSVCHTMKPFAEAYAADIHGGANPKGLTAACADCHLPHTGQTDYIVAKAKTGIVDVWGEFLSLFREPDWTANLEHRGTFVYDSGCLTCHTHLAEAPGQQPAAAFGHQSYFASEGRMQCVTCHMHVGHTDLLKHLSPTPETSTETTTGTADTPSE</sequence>
<keyword evidence="6" id="KW-0812">Transmembrane</keyword>
<organism evidence="15 16">
    <name type="scientific">Thiorhodococcus fuscus</name>
    <dbReference type="NCBI Taxonomy" id="527200"/>
    <lineage>
        <taxon>Bacteria</taxon>
        <taxon>Pseudomonadati</taxon>
        <taxon>Pseudomonadota</taxon>
        <taxon>Gammaproteobacteria</taxon>
        <taxon>Chromatiales</taxon>
        <taxon>Chromatiaceae</taxon>
        <taxon>Thiorhodococcus</taxon>
    </lineage>
</organism>
<evidence type="ECO:0000259" key="14">
    <source>
        <dbReference type="Pfam" id="PF03264"/>
    </source>
</evidence>
<dbReference type="PIRSF" id="PIRSF000013">
    <property type="entry name" value="4_hem_cytochrm_NapC"/>
    <property type="match status" value="1"/>
</dbReference>
<keyword evidence="3 12" id="KW-0813">Transport</keyword>
<proteinExistence type="inferred from homology"/>
<evidence type="ECO:0000256" key="3">
    <source>
        <dbReference type="ARBA" id="ARBA00022448"/>
    </source>
</evidence>
<dbReference type="InterPro" id="IPR051174">
    <property type="entry name" value="Cytochrome_c-type_ET"/>
</dbReference>
<gene>
    <name evidence="15" type="ORF">ACFSJC_13670</name>
</gene>
<keyword evidence="8 12" id="KW-0249">Electron transport</keyword>
<dbReference type="Gene3D" id="1.10.3820.10">
    <property type="entry name" value="Di-heme elbow motif domain"/>
    <property type="match status" value="1"/>
</dbReference>
<evidence type="ECO:0000256" key="1">
    <source>
        <dbReference type="ARBA" id="ARBA00004162"/>
    </source>
</evidence>
<evidence type="ECO:0000256" key="12">
    <source>
        <dbReference type="PIRNR" id="PIRNR000013"/>
    </source>
</evidence>
<dbReference type="InterPro" id="IPR024717">
    <property type="entry name" value="NapC/NirT/NrfH"/>
</dbReference>
<keyword evidence="9" id="KW-1133">Transmembrane helix</keyword>
<evidence type="ECO:0000256" key="5">
    <source>
        <dbReference type="ARBA" id="ARBA00022617"/>
    </source>
</evidence>
<comment type="subcellular location">
    <subcellularLocation>
        <location evidence="1">Cell membrane</location>
        <topology evidence="1">Single-pass membrane protein</topology>
    </subcellularLocation>
</comment>
<keyword evidence="7 12" id="KW-0479">Metal-binding</keyword>
<dbReference type="InterPro" id="IPR005126">
    <property type="entry name" value="NapC/NirT_cyt_c_N"/>
</dbReference>
<evidence type="ECO:0000313" key="16">
    <source>
        <dbReference type="Proteomes" id="UP001597337"/>
    </source>
</evidence>
<evidence type="ECO:0000256" key="10">
    <source>
        <dbReference type="ARBA" id="ARBA00023004"/>
    </source>
</evidence>
<feature type="compositionally biased region" description="Low complexity" evidence="13">
    <location>
        <begin position="175"/>
        <end position="194"/>
    </location>
</feature>
<evidence type="ECO:0000256" key="2">
    <source>
        <dbReference type="ARBA" id="ARBA00007395"/>
    </source>
</evidence>
<reference evidence="16" key="1">
    <citation type="journal article" date="2019" name="Int. J. Syst. Evol. Microbiol.">
        <title>The Global Catalogue of Microorganisms (GCM) 10K type strain sequencing project: providing services to taxonomists for standard genome sequencing and annotation.</title>
        <authorList>
            <consortium name="The Broad Institute Genomics Platform"/>
            <consortium name="The Broad Institute Genome Sequencing Center for Infectious Disease"/>
            <person name="Wu L."/>
            <person name="Ma J."/>
        </authorList>
    </citation>
    <scope>NUCLEOTIDE SEQUENCE [LARGE SCALE GENOMIC DNA]</scope>
    <source>
        <strain evidence="16">KACC 12597</strain>
    </source>
</reference>
<dbReference type="EMBL" id="JBHUHX010000039">
    <property type="protein sequence ID" value="MFD2112892.1"/>
    <property type="molecule type" value="Genomic_DNA"/>
</dbReference>
<dbReference type="SUPFAM" id="SSF48695">
    <property type="entry name" value="Multiheme cytochromes"/>
    <property type="match status" value="1"/>
</dbReference>
<evidence type="ECO:0000256" key="4">
    <source>
        <dbReference type="ARBA" id="ARBA00022475"/>
    </source>
</evidence>
<dbReference type="InterPro" id="IPR038266">
    <property type="entry name" value="NapC/NirT_cytc_sf"/>
</dbReference>
<evidence type="ECO:0000256" key="8">
    <source>
        <dbReference type="ARBA" id="ARBA00022982"/>
    </source>
</evidence>
<keyword evidence="4" id="KW-1003">Cell membrane</keyword>
<dbReference type="Proteomes" id="UP001597337">
    <property type="component" value="Unassembled WGS sequence"/>
</dbReference>
<evidence type="ECO:0000256" key="11">
    <source>
        <dbReference type="ARBA" id="ARBA00023136"/>
    </source>
</evidence>
<comment type="PTM">
    <text evidence="12">Binds 4 heme groups per subunit.</text>
</comment>
<feature type="region of interest" description="Disordered" evidence="13">
    <location>
        <begin position="172"/>
        <end position="194"/>
    </location>
</feature>
<dbReference type="InterPro" id="IPR036280">
    <property type="entry name" value="Multihaem_cyt_sf"/>
</dbReference>
<evidence type="ECO:0000256" key="9">
    <source>
        <dbReference type="ARBA" id="ARBA00022989"/>
    </source>
</evidence>
<feature type="domain" description="NapC/NirT cytochrome c N-terminal" evidence="14">
    <location>
        <begin position="10"/>
        <end position="168"/>
    </location>
</feature>
<comment type="caution">
    <text evidence="15">The sequence shown here is derived from an EMBL/GenBank/DDBJ whole genome shotgun (WGS) entry which is preliminary data.</text>
</comment>
<comment type="similarity">
    <text evidence="2">Belongs to the NapC/NirT/NrfH family.</text>
</comment>
<protein>
    <recommendedName>
        <fullName evidence="12">Cytochrome c-type protein</fullName>
    </recommendedName>
</protein>
<dbReference type="Pfam" id="PF03264">
    <property type="entry name" value="Cytochrom_NNT"/>
    <property type="match status" value="1"/>
</dbReference>
<keyword evidence="10 12" id="KW-0408">Iron</keyword>
<evidence type="ECO:0000313" key="15">
    <source>
        <dbReference type="EMBL" id="MFD2112892.1"/>
    </source>
</evidence>
<keyword evidence="16" id="KW-1185">Reference proteome</keyword>
<keyword evidence="5 12" id="KW-0349">Heme</keyword>